<dbReference type="Proteomes" id="UP000035268">
    <property type="component" value="Chromosome"/>
</dbReference>
<name>A0A0G3EGQ8_9BACT</name>
<dbReference type="EMBL" id="CP010904">
    <property type="protein sequence ID" value="AKJ65538.1"/>
    <property type="molecule type" value="Genomic_DNA"/>
</dbReference>
<dbReference type="AlphaFoldDB" id="A0A0G3EGQ8"/>
<organism evidence="1 2">
    <name type="scientific">Kiritimatiella glycovorans</name>
    <dbReference type="NCBI Taxonomy" id="1307763"/>
    <lineage>
        <taxon>Bacteria</taxon>
        <taxon>Pseudomonadati</taxon>
        <taxon>Kiritimatiellota</taxon>
        <taxon>Kiritimatiellia</taxon>
        <taxon>Kiritimatiellales</taxon>
        <taxon>Kiritimatiellaceae</taxon>
        <taxon>Kiritimatiella</taxon>
    </lineage>
</organism>
<proteinExistence type="predicted"/>
<sequence length="68" mass="7622">MYTTIEADIENGQVKSPEIQKLPSVAHVLITLLTPSGDKGSYDFSSLSGRLKWSGNAVEEQRKLRDEW</sequence>
<protein>
    <submittedName>
        <fullName evidence="1">Uncharacterized protein</fullName>
    </submittedName>
</protein>
<evidence type="ECO:0000313" key="2">
    <source>
        <dbReference type="Proteomes" id="UP000035268"/>
    </source>
</evidence>
<reference evidence="1 2" key="2">
    <citation type="journal article" date="2016" name="ISME J.">
        <title>Characterization of the first cultured representative of Verrucomicrobia subdivision 5 indicates the proposal of a novel phylum.</title>
        <authorList>
            <person name="Spring S."/>
            <person name="Bunk B."/>
            <person name="Sproer C."/>
            <person name="Schumann P."/>
            <person name="Rohde M."/>
            <person name="Tindall B.J."/>
            <person name="Klenk H.P."/>
        </authorList>
    </citation>
    <scope>NUCLEOTIDE SEQUENCE [LARGE SCALE GENOMIC DNA]</scope>
    <source>
        <strain evidence="1 2">L21-Fru-AB</strain>
    </source>
</reference>
<dbReference type="OrthoDB" id="5616219at2"/>
<evidence type="ECO:0000313" key="1">
    <source>
        <dbReference type="EMBL" id="AKJ65538.1"/>
    </source>
</evidence>
<gene>
    <name evidence="1" type="ORF">L21SP4_02312</name>
</gene>
<dbReference type="RefSeq" id="WP_144413853.1">
    <property type="nucleotide sequence ID" value="NZ_CP010904.1"/>
</dbReference>
<dbReference type="KEGG" id="vbl:L21SP4_02312"/>
<reference evidence="2" key="1">
    <citation type="submission" date="2015-02" db="EMBL/GenBank/DDBJ databases">
        <title>Description and complete genome sequence of the first cultured representative of the subdivision 5 of the Verrucomicrobia phylum.</title>
        <authorList>
            <person name="Spring S."/>
            <person name="Bunk B."/>
            <person name="Sproer C."/>
            <person name="Klenk H.-P."/>
        </authorList>
    </citation>
    <scope>NUCLEOTIDE SEQUENCE [LARGE SCALE GENOMIC DNA]</scope>
    <source>
        <strain evidence="2">L21-Fru-AB</strain>
    </source>
</reference>
<accession>A0A0G3EGQ8</accession>
<keyword evidence="2" id="KW-1185">Reference proteome</keyword>